<evidence type="ECO:0000313" key="3">
    <source>
        <dbReference type="EMBL" id="PWK12975.1"/>
    </source>
</evidence>
<dbReference type="AlphaFoldDB" id="A0A2V2A2Q1"/>
<dbReference type="EMBL" id="QGGM01000006">
    <property type="protein sequence ID" value="PWK12975.1"/>
    <property type="molecule type" value="Genomic_DNA"/>
</dbReference>
<evidence type="ECO:0000256" key="2">
    <source>
        <dbReference type="SAM" id="SignalP"/>
    </source>
</evidence>
<organism evidence="3 4">
    <name type="scientific">Psychrobacter immobilis</name>
    <dbReference type="NCBI Taxonomy" id="498"/>
    <lineage>
        <taxon>Bacteria</taxon>
        <taxon>Pseudomonadati</taxon>
        <taxon>Pseudomonadota</taxon>
        <taxon>Gammaproteobacteria</taxon>
        <taxon>Moraxellales</taxon>
        <taxon>Moraxellaceae</taxon>
        <taxon>Psychrobacter</taxon>
    </lineage>
</organism>
<proteinExistence type="predicted"/>
<accession>A0A2V2A2Q1</accession>
<dbReference type="Proteomes" id="UP000245655">
    <property type="component" value="Unassembled WGS sequence"/>
</dbReference>
<feature type="signal peptide" evidence="2">
    <location>
        <begin position="1"/>
        <end position="26"/>
    </location>
</feature>
<evidence type="ECO:0000256" key="1">
    <source>
        <dbReference type="SAM" id="MobiDB-lite"/>
    </source>
</evidence>
<sequence length="386" mass="44421">MIKQANFNTITLYTLASLSLCTQAWADTTPTTKPKVELLKSDTASLSHDANSNRDENLNQFGYLPQSTETSAEQSAPSVQGAQNWTDERREDVQKQLHEWAHKMDGWFGEPDPKKPAKASLRVVLDTRWVNDPQSGSDVSVEPRIRGRLRLPVLEKRLSLIIGDEDLDEDTFLKQNVTGDTYQASTSNQDGLVNRRKTREDNGSIALRWSRFSHEVEQQLGVKTDIDVGIRSLDDLYVKVSVDKDWYDNKKWTLTSDSYYRYGLDSEHYAKGGLNLQYGTNADRFINNRTAIRYRNRDNEESTDWSNDLRQVHYLGNEKQLAYGVSTGGYFDHDKSTLNSYGPAISYRQPVWREWLYVQTELNYYNDKTANKDHYPSALLRMEALF</sequence>
<evidence type="ECO:0000313" key="4">
    <source>
        <dbReference type="Proteomes" id="UP000245655"/>
    </source>
</evidence>
<keyword evidence="2" id="KW-0732">Signal</keyword>
<evidence type="ECO:0008006" key="5">
    <source>
        <dbReference type="Google" id="ProtNLM"/>
    </source>
</evidence>
<feature type="region of interest" description="Disordered" evidence="1">
    <location>
        <begin position="67"/>
        <end position="90"/>
    </location>
</feature>
<feature type="chain" id="PRO_5015993593" description="Beta-barrel porin 2" evidence="2">
    <location>
        <begin position="27"/>
        <end position="386"/>
    </location>
</feature>
<name>A0A2V2A2Q1_PSYIM</name>
<dbReference type="RefSeq" id="WP_211181261.1">
    <property type="nucleotide sequence ID" value="NZ_CAJGZY010000007.1"/>
</dbReference>
<feature type="compositionally biased region" description="Polar residues" evidence="1">
    <location>
        <begin position="67"/>
        <end position="85"/>
    </location>
</feature>
<protein>
    <recommendedName>
        <fullName evidence="5">Beta-barrel porin 2</fullName>
    </recommendedName>
</protein>
<comment type="caution">
    <text evidence="3">The sequence shown here is derived from an EMBL/GenBank/DDBJ whole genome shotgun (WGS) entry which is preliminary data.</text>
</comment>
<reference evidence="3 4" key="1">
    <citation type="submission" date="2018-05" db="EMBL/GenBank/DDBJ databases">
        <title>Genomic Encyclopedia of Type Strains, Phase IV (KMG-IV): sequencing the most valuable type-strain genomes for metagenomic binning, comparative biology and taxonomic classification.</title>
        <authorList>
            <person name="Goeker M."/>
        </authorList>
    </citation>
    <scope>NUCLEOTIDE SEQUENCE [LARGE SCALE GENOMIC DNA]</scope>
    <source>
        <strain evidence="3 4">DSM 7229</strain>
    </source>
</reference>
<dbReference type="GeneID" id="60255170"/>
<gene>
    <name evidence="3" type="ORF">C8D84_106105</name>
</gene>
<keyword evidence="4" id="KW-1185">Reference proteome</keyword>